<comment type="pathway">
    <text evidence="1">Protein modification; protein ubiquitination.</text>
</comment>
<organism evidence="4">
    <name type="scientific">Oryza sativa subsp. japonica</name>
    <name type="common">Rice</name>
    <dbReference type="NCBI Taxonomy" id="39947"/>
    <lineage>
        <taxon>Eukaryota</taxon>
        <taxon>Viridiplantae</taxon>
        <taxon>Streptophyta</taxon>
        <taxon>Embryophyta</taxon>
        <taxon>Tracheophyta</taxon>
        <taxon>Spermatophyta</taxon>
        <taxon>Magnoliopsida</taxon>
        <taxon>Liliopsida</taxon>
        <taxon>Poales</taxon>
        <taxon>Poaceae</taxon>
        <taxon>BOP clade</taxon>
        <taxon>Oryzoideae</taxon>
        <taxon>Oryzeae</taxon>
        <taxon>Oryzinae</taxon>
        <taxon>Oryza</taxon>
        <taxon>Oryza sativa</taxon>
    </lineage>
</organism>
<proteinExistence type="inferred from homology"/>
<dbReference type="InterPro" id="IPR011333">
    <property type="entry name" value="SKP1/BTB/POZ_sf"/>
</dbReference>
<dbReference type="PANTHER" id="PTHR26379">
    <property type="entry name" value="BTB/POZ AND MATH DOMAIN-CONTAINING PROTEIN 1"/>
    <property type="match status" value="1"/>
</dbReference>
<dbReference type="CDD" id="cd00121">
    <property type="entry name" value="MATH"/>
    <property type="match status" value="1"/>
</dbReference>
<protein>
    <recommendedName>
        <fullName evidence="3">BTB domain-containing protein</fullName>
    </recommendedName>
</protein>
<comment type="similarity">
    <text evidence="2">Belongs to the Tdpoz family.</text>
</comment>
<dbReference type="InterPro" id="IPR045005">
    <property type="entry name" value="BPM1-6"/>
</dbReference>
<dbReference type="InterPro" id="IPR000210">
    <property type="entry name" value="BTB/POZ_dom"/>
</dbReference>
<dbReference type="Gene3D" id="3.30.710.10">
    <property type="entry name" value="Potassium Channel Kv1.1, Chain A"/>
    <property type="match status" value="1"/>
</dbReference>
<dbReference type="SMART" id="SM00225">
    <property type="entry name" value="BTB"/>
    <property type="match status" value="1"/>
</dbReference>
<dbReference type="EMBL" id="CM000145">
    <property type="protein sequence ID" value="EEE69023.1"/>
    <property type="molecule type" value="Genomic_DNA"/>
</dbReference>
<sequence length="329" mass="36111">MLDGGFIELKLRYEDLAAGDFVRSDDIYAGGHTWRVLCYPRGGGAMNSNGQRIGGEYLSIKLDLVTRSTNVRAIFAAFLVHLDGHPSPVHAKSFVAVYPLGAGGRGSSKARPGWMYFASRTNPKKTHRRCPRRRRRLRRLGGGGGHIGRLLYGSADDTADVALVVGGETFRAHRAVLAARSPVFKAALFGSMAEATAPSVALRDMDPAAFRAVLHFIYTDALPDDIDELAGFSPVDMFQHLLAAAERYELGGLKLLSTKKLLDNVTPENVAGIIVCAETYGCPELKKKCLDYLAREDEHFRKAATTQGYLRLLQDFPSLMDEIRAVIER</sequence>
<evidence type="ECO:0000313" key="4">
    <source>
        <dbReference type="EMBL" id="EEE69023.1"/>
    </source>
</evidence>
<dbReference type="InterPro" id="IPR056423">
    <property type="entry name" value="BACK_BPM_SPOP"/>
</dbReference>
<accession>B9G1V6</accession>
<dbReference type="SUPFAM" id="SSF49599">
    <property type="entry name" value="TRAF domain-like"/>
    <property type="match status" value="1"/>
</dbReference>
<gene>
    <name evidence="4" type="ORF">OsJ_27994</name>
</gene>
<dbReference type="AlphaFoldDB" id="B9G1V6"/>
<dbReference type="CDD" id="cd14733">
    <property type="entry name" value="BACK"/>
    <property type="match status" value="1"/>
</dbReference>
<dbReference type="InterPro" id="IPR002083">
    <property type="entry name" value="MATH/TRAF_dom"/>
</dbReference>
<dbReference type="InterPro" id="IPR008974">
    <property type="entry name" value="TRAF-like"/>
</dbReference>
<name>B9G1V6_ORYSJ</name>
<evidence type="ECO:0000256" key="1">
    <source>
        <dbReference type="ARBA" id="ARBA00004906"/>
    </source>
</evidence>
<dbReference type="Gene3D" id="1.25.40.420">
    <property type="match status" value="1"/>
</dbReference>
<reference evidence="4" key="2">
    <citation type="submission" date="2008-12" db="EMBL/GenBank/DDBJ databases">
        <title>Improved gene annotation of the rice (Oryza sativa) genomes.</title>
        <authorList>
            <person name="Wang J."/>
            <person name="Li R."/>
            <person name="Fan W."/>
            <person name="Huang Q."/>
            <person name="Zhang J."/>
            <person name="Zhou Y."/>
            <person name="Hu Y."/>
            <person name="Zi S."/>
            <person name="Li J."/>
            <person name="Ni P."/>
            <person name="Zheng H."/>
            <person name="Zhang Y."/>
            <person name="Zhao M."/>
            <person name="Hao Q."/>
            <person name="McDermott J."/>
            <person name="Samudrala R."/>
            <person name="Kristiansen K."/>
            <person name="Wong G.K.-S."/>
        </authorList>
    </citation>
    <scope>NUCLEOTIDE SEQUENCE</scope>
</reference>
<evidence type="ECO:0000259" key="3">
    <source>
        <dbReference type="PROSITE" id="PS50097"/>
    </source>
</evidence>
<dbReference type="Proteomes" id="UP000007752">
    <property type="component" value="Chromosome 8"/>
</dbReference>
<dbReference type="PANTHER" id="PTHR26379:SF238">
    <property type="entry name" value="OS08G0523100 PROTEIN"/>
    <property type="match status" value="1"/>
</dbReference>
<dbReference type="SUPFAM" id="SSF54695">
    <property type="entry name" value="POZ domain"/>
    <property type="match status" value="1"/>
</dbReference>
<evidence type="ECO:0000256" key="2">
    <source>
        <dbReference type="ARBA" id="ARBA00010846"/>
    </source>
</evidence>
<dbReference type="Pfam" id="PF24570">
    <property type="entry name" value="BACK_BPM_SPOP"/>
    <property type="match status" value="1"/>
</dbReference>
<feature type="domain" description="BTB" evidence="3">
    <location>
        <begin position="159"/>
        <end position="226"/>
    </location>
</feature>
<dbReference type="Pfam" id="PF00651">
    <property type="entry name" value="BTB"/>
    <property type="match status" value="1"/>
</dbReference>
<dbReference type="GO" id="GO:0016567">
    <property type="term" value="P:protein ubiquitination"/>
    <property type="evidence" value="ECO:0007669"/>
    <property type="project" value="InterPro"/>
</dbReference>
<reference evidence="4" key="1">
    <citation type="journal article" date="2005" name="PLoS Biol.">
        <title>The genomes of Oryza sativa: a history of duplications.</title>
        <authorList>
            <person name="Yu J."/>
            <person name="Wang J."/>
            <person name="Lin W."/>
            <person name="Li S."/>
            <person name="Li H."/>
            <person name="Zhou J."/>
            <person name="Ni P."/>
            <person name="Dong W."/>
            <person name="Hu S."/>
            <person name="Zeng C."/>
            <person name="Zhang J."/>
            <person name="Zhang Y."/>
            <person name="Li R."/>
            <person name="Xu Z."/>
            <person name="Li S."/>
            <person name="Li X."/>
            <person name="Zheng H."/>
            <person name="Cong L."/>
            <person name="Lin L."/>
            <person name="Yin J."/>
            <person name="Geng J."/>
            <person name="Li G."/>
            <person name="Shi J."/>
            <person name="Liu J."/>
            <person name="Lv H."/>
            <person name="Li J."/>
            <person name="Wang J."/>
            <person name="Deng Y."/>
            <person name="Ran L."/>
            <person name="Shi X."/>
            <person name="Wang X."/>
            <person name="Wu Q."/>
            <person name="Li C."/>
            <person name="Ren X."/>
            <person name="Wang J."/>
            <person name="Wang X."/>
            <person name="Li D."/>
            <person name="Liu D."/>
            <person name="Zhang X."/>
            <person name="Ji Z."/>
            <person name="Zhao W."/>
            <person name="Sun Y."/>
            <person name="Zhang Z."/>
            <person name="Bao J."/>
            <person name="Han Y."/>
            <person name="Dong L."/>
            <person name="Ji J."/>
            <person name="Chen P."/>
            <person name="Wu S."/>
            <person name="Liu J."/>
            <person name="Xiao Y."/>
            <person name="Bu D."/>
            <person name="Tan J."/>
            <person name="Yang L."/>
            <person name="Ye C."/>
            <person name="Zhang J."/>
            <person name="Xu J."/>
            <person name="Zhou Y."/>
            <person name="Yu Y."/>
            <person name="Zhang B."/>
            <person name="Zhuang S."/>
            <person name="Wei H."/>
            <person name="Liu B."/>
            <person name="Lei M."/>
            <person name="Yu H."/>
            <person name="Li Y."/>
            <person name="Xu H."/>
            <person name="Wei S."/>
            <person name="He X."/>
            <person name="Fang L."/>
            <person name="Zhang Z."/>
            <person name="Zhang Y."/>
            <person name="Huang X."/>
            <person name="Su Z."/>
            <person name="Tong W."/>
            <person name="Li J."/>
            <person name="Tong Z."/>
            <person name="Li S."/>
            <person name="Ye J."/>
            <person name="Wang L."/>
            <person name="Fang L."/>
            <person name="Lei T."/>
            <person name="Chen C."/>
            <person name="Chen H."/>
            <person name="Xu Z."/>
            <person name="Li H."/>
            <person name="Huang H."/>
            <person name="Zhang F."/>
            <person name="Xu H."/>
            <person name="Li N."/>
            <person name="Zhao C."/>
            <person name="Li S."/>
            <person name="Dong L."/>
            <person name="Huang Y."/>
            <person name="Li L."/>
            <person name="Xi Y."/>
            <person name="Qi Q."/>
            <person name="Li W."/>
            <person name="Zhang B."/>
            <person name="Hu W."/>
            <person name="Zhang Y."/>
            <person name="Tian X."/>
            <person name="Jiao Y."/>
            <person name="Liang X."/>
            <person name="Jin J."/>
            <person name="Gao L."/>
            <person name="Zheng W."/>
            <person name="Hao B."/>
            <person name="Liu S."/>
            <person name="Wang W."/>
            <person name="Yuan L."/>
            <person name="Cao M."/>
            <person name="McDermott J."/>
            <person name="Samudrala R."/>
            <person name="Wang J."/>
            <person name="Wong G.K."/>
            <person name="Yang H."/>
        </authorList>
    </citation>
    <scope>NUCLEOTIDE SEQUENCE [LARGE SCALE GENOMIC DNA]</scope>
</reference>
<dbReference type="Gene3D" id="2.60.210.10">
    <property type="entry name" value="Apoptosis, Tumor Necrosis Factor Receptor Associated Protein 2, Chain A"/>
    <property type="match status" value="1"/>
</dbReference>
<dbReference type="PROSITE" id="PS50097">
    <property type="entry name" value="BTB"/>
    <property type="match status" value="1"/>
</dbReference>